<reference evidence="4 5" key="1">
    <citation type="journal article" date="2023" name="Mol. Phylogenet. Evol.">
        <title>Genome-scale phylogeny and comparative genomics of the fungal order Sordariales.</title>
        <authorList>
            <person name="Hensen N."/>
            <person name="Bonometti L."/>
            <person name="Westerberg I."/>
            <person name="Brannstrom I.O."/>
            <person name="Guillou S."/>
            <person name="Cros-Aarteil S."/>
            <person name="Calhoun S."/>
            <person name="Haridas S."/>
            <person name="Kuo A."/>
            <person name="Mondo S."/>
            <person name="Pangilinan J."/>
            <person name="Riley R."/>
            <person name="LaButti K."/>
            <person name="Andreopoulos B."/>
            <person name="Lipzen A."/>
            <person name="Chen C."/>
            <person name="Yan M."/>
            <person name="Daum C."/>
            <person name="Ng V."/>
            <person name="Clum A."/>
            <person name="Steindorff A."/>
            <person name="Ohm R.A."/>
            <person name="Martin F."/>
            <person name="Silar P."/>
            <person name="Natvig D.O."/>
            <person name="Lalanne C."/>
            <person name="Gautier V."/>
            <person name="Ament-Velasquez S.L."/>
            <person name="Kruys A."/>
            <person name="Hutchinson M.I."/>
            <person name="Powell A.J."/>
            <person name="Barry K."/>
            <person name="Miller A.N."/>
            <person name="Grigoriev I.V."/>
            <person name="Debuchy R."/>
            <person name="Gladieux P."/>
            <person name="Hiltunen Thoren M."/>
            <person name="Johannesson H."/>
        </authorList>
    </citation>
    <scope>NUCLEOTIDE SEQUENCE [LARGE SCALE GENOMIC DNA]</scope>
    <source>
        <strain evidence="4 5">FGSC 10403</strain>
    </source>
</reference>
<feature type="region of interest" description="Disordered" evidence="1">
    <location>
        <begin position="1253"/>
        <end position="1342"/>
    </location>
</feature>
<sequence>MRLAHIIHLALASLASIALAQDVLFPYMHGLKYSEYNETVKLGLSAHVCKDEAEWYNMTTEDFAKYKAIIVPDCLCNTSLNTIKFLDDTKKEWSPAVTGNMILIGTDPSFHAKWFGLPGAYAMMKDAISHVTLGNRNGTGMYFSLSCYYQSNSSQMTVQSLSEIGNFQVRGNLSHPCLNDAHLVATSDVMNSLNDGIASDWNCSVHEVFSDYPRDGSGGFNALAVAVNASGPGQQEFADGTVGIPYIIARGATPVGCGNNVTDTKFHEQCDEGKANGTPESLCSASCKCIYGMISPGVCRPKDNNTASTTTSHAPSSTISSNSSSTIILSTSLPANSTFSRPVVTVTASLPSSSVTANLTFIDTSTIPSPTGPEIDPITVTVFPSSPSSPSSVQPTVTVTPLPAPSSVTSPSNSSGVSYGNGTSPLEPPRPPPTVTVFPSEDPSESPPGTVTVEPSSPSNSGGSPSPSPSPSGSGPVTVTVLPPAQSANGTSPQSLGSSSSQPVSGPVTVTAFPPSLSGSPPPSSIPSQAGISSSAPLSQSSGDSALSGSSGPVTVTASGSGRPNNSDAPSSPETATADLGTGSASSSPVGSASGSGTTSRGLPSSPSSSGPQSGAPPVTVTAQPPDQPIVSSQSPGGGSLSDIPSSSGSASSSDSPGVSSSQLSASRGQVTVTAQPSAQSSVQPSSGVSGGAGGGNGGGNPGSSSSQLDGSSPSSIGSGPNTAPQSTVTVIPSASGEPDTEGPDTSGNPGAVPPSSSKVTATNSGQYLSSTSADTQTASGDPFSASPSSGAGAGAGVEAGSGSASQFSSSRPPFSNQTATFTYSGITVSPLPGSQTTENSGSSSGAGSLSTATATPAPGSGSGTATMAASSISAGGGGSNGNGSGSGNSGSATGSAQAPGATGTGNPSNGGSGAGGSLTLSPSGPISSEQPVSNAASGAPSMSLSSLSSGSSVSGSVSSGDSLTATSVSGSASATTLPGLPSGWTLTRESANTHPGSAVSTGQAGSGTGSGSSSVSGATPGVSPSSAAVNGTDTRGSPSSVSTGAGSGGIGTGSTISSGSDVTSPSPTATPVGCDRWIGVEIIYLIEEIEVCPEGATVTTTITSTTATMSRSICQTSATNFPCYPCIMGTPASSGHSFTVTRTSCTTATEPTVTVTFQPCSICTTSIYTGTVPGHTPGGPCHACSSYGEPDATSTVTVMDPGVGRPSSEVWLSALNPTTIATRPAGPAASAGSESECTTSTLVGVGGGYPGPAVSVSETPPAIVPIHTDPPTPGNGGNEHAPAGYTYGPHPPLDDPTASGSPPGVPGAPGSGEGGVLTGGDSHRPAMTPTTPASTPDPDPVVVTDTAVPFRPTTAAGAGHGPVLAGAPGLIMKARHATAGVVLGLFGYIVMVLLS</sequence>
<feature type="non-terminal residue" evidence="4">
    <location>
        <position position="1396"/>
    </location>
</feature>
<organism evidence="4 5">
    <name type="scientific">Neurospora hispaniola</name>
    <dbReference type="NCBI Taxonomy" id="588809"/>
    <lineage>
        <taxon>Eukaryota</taxon>
        <taxon>Fungi</taxon>
        <taxon>Dikarya</taxon>
        <taxon>Ascomycota</taxon>
        <taxon>Pezizomycotina</taxon>
        <taxon>Sordariomycetes</taxon>
        <taxon>Sordariomycetidae</taxon>
        <taxon>Sordariales</taxon>
        <taxon>Sordariaceae</taxon>
        <taxon>Neurospora</taxon>
    </lineage>
</organism>
<feature type="compositionally biased region" description="Low complexity" evidence="1">
    <location>
        <begin position="490"/>
        <end position="519"/>
    </location>
</feature>
<feature type="compositionally biased region" description="Gly residues" evidence="1">
    <location>
        <begin position="689"/>
        <end position="702"/>
    </location>
</feature>
<feature type="compositionally biased region" description="Low complexity" evidence="1">
    <location>
        <begin position="581"/>
        <end position="618"/>
    </location>
</feature>
<dbReference type="GeneID" id="87878237"/>
<gene>
    <name evidence="4" type="ORF">B0T23DRAFT_437239</name>
</gene>
<feature type="compositionally biased region" description="Low complexity" evidence="1">
    <location>
        <begin position="678"/>
        <end position="688"/>
    </location>
</feature>
<keyword evidence="2" id="KW-1133">Transmembrane helix</keyword>
<feature type="compositionally biased region" description="Low complexity" evidence="1">
    <location>
        <begin position="1054"/>
        <end position="1068"/>
    </location>
</feature>
<feature type="signal peptide" evidence="3">
    <location>
        <begin position="1"/>
        <end position="20"/>
    </location>
</feature>
<evidence type="ECO:0000256" key="3">
    <source>
        <dbReference type="SAM" id="SignalP"/>
    </source>
</evidence>
<protein>
    <submittedName>
        <fullName evidence="4">Uncharacterized protein</fullName>
    </submittedName>
</protein>
<name>A0AAJ0HXT0_9PEZI</name>
<feature type="compositionally biased region" description="Low complexity" evidence="1">
    <location>
        <begin position="779"/>
        <end position="791"/>
    </location>
</feature>
<evidence type="ECO:0000313" key="4">
    <source>
        <dbReference type="EMBL" id="KAK3484711.1"/>
    </source>
</evidence>
<feature type="compositionally biased region" description="Low complexity" evidence="1">
    <location>
        <begin position="641"/>
        <end position="665"/>
    </location>
</feature>
<feature type="compositionally biased region" description="Gly residues" evidence="1">
    <location>
        <begin position="875"/>
        <end position="889"/>
    </location>
</feature>
<feature type="compositionally biased region" description="Low complexity" evidence="1">
    <location>
        <begin position="890"/>
        <end position="908"/>
    </location>
</feature>
<dbReference type="RefSeq" id="XP_062687805.1">
    <property type="nucleotide sequence ID" value="XM_062840615.1"/>
</dbReference>
<keyword evidence="2" id="KW-0812">Transmembrane</keyword>
<feature type="compositionally biased region" description="Low complexity" evidence="1">
    <location>
        <begin position="841"/>
        <end position="874"/>
    </location>
</feature>
<feature type="transmembrane region" description="Helical" evidence="2">
    <location>
        <begin position="1378"/>
        <end position="1395"/>
    </location>
</feature>
<feature type="compositionally biased region" description="Polar residues" evidence="1">
    <location>
        <begin position="985"/>
        <end position="996"/>
    </location>
</feature>
<feature type="compositionally biased region" description="Low complexity" evidence="1">
    <location>
        <begin position="1326"/>
        <end position="1342"/>
    </location>
</feature>
<feature type="compositionally biased region" description="Low complexity" evidence="1">
    <location>
        <begin position="703"/>
        <end position="721"/>
    </location>
</feature>
<dbReference type="Proteomes" id="UP001285908">
    <property type="component" value="Unassembled WGS sequence"/>
</dbReference>
<accession>A0AAJ0HXT0</accession>
<feature type="chain" id="PRO_5042515236" evidence="3">
    <location>
        <begin position="21"/>
        <end position="1396"/>
    </location>
</feature>
<evidence type="ECO:0000256" key="2">
    <source>
        <dbReference type="SAM" id="Phobius"/>
    </source>
</evidence>
<feature type="compositionally biased region" description="Low complexity" evidence="1">
    <location>
        <begin position="526"/>
        <end position="552"/>
    </location>
</feature>
<feature type="region of interest" description="Disordered" evidence="1">
    <location>
        <begin position="378"/>
        <end position="1072"/>
    </location>
</feature>
<feature type="compositionally biased region" description="Low complexity" evidence="1">
    <location>
        <begin position="455"/>
        <end position="476"/>
    </location>
</feature>
<feature type="compositionally biased region" description="Gly residues" evidence="1">
    <location>
        <begin position="1308"/>
        <end position="1319"/>
    </location>
</feature>
<feature type="compositionally biased region" description="Polar residues" evidence="1">
    <location>
        <begin position="744"/>
        <end position="778"/>
    </location>
</feature>
<comment type="caution">
    <text evidence="4">The sequence shown here is derived from an EMBL/GenBank/DDBJ whole genome shotgun (WGS) entry which is preliminary data.</text>
</comment>
<feature type="compositionally biased region" description="Low complexity" evidence="1">
    <location>
        <begin position="378"/>
        <end position="425"/>
    </location>
</feature>
<feature type="compositionally biased region" description="Low complexity" evidence="1">
    <location>
        <begin position="918"/>
        <end position="929"/>
    </location>
</feature>
<feature type="compositionally biased region" description="Polar residues" evidence="1">
    <location>
        <begin position="553"/>
        <end position="575"/>
    </location>
</feature>
<keyword evidence="2" id="KW-0472">Membrane</keyword>
<feature type="compositionally biased region" description="Polar residues" evidence="1">
    <location>
        <begin position="722"/>
        <end position="733"/>
    </location>
</feature>
<evidence type="ECO:0000256" key="1">
    <source>
        <dbReference type="SAM" id="MobiDB-lite"/>
    </source>
</evidence>
<evidence type="ECO:0000313" key="5">
    <source>
        <dbReference type="Proteomes" id="UP001285908"/>
    </source>
</evidence>
<keyword evidence="3" id="KW-0732">Signal</keyword>
<feature type="compositionally biased region" description="Low complexity" evidence="1">
    <location>
        <begin position="1012"/>
        <end position="1030"/>
    </location>
</feature>
<feature type="compositionally biased region" description="Polar residues" evidence="1">
    <location>
        <begin position="621"/>
        <end position="634"/>
    </location>
</feature>
<feature type="compositionally biased region" description="Low complexity" evidence="1">
    <location>
        <begin position="801"/>
        <end position="816"/>
    </location>
</feature>
<dbReference type="EMBL" id="JAULSX010000014">
    <property type="protein sequence ID" value="KAK3484711.1"/>
    <property type="molecule type" value="Genomic_DNA"/>
</dbReference>
<keyword evidence="5" id="KW-1185">Reference proteome</keyword>
<feature type="compositionally biased region" description="Polar residues" evidence="1">
    <location>
        <begin position="817"/>
        <end position="840"/>
    </location>
</feature>
<proteinExistence type="predicted"/>
<feature type="compositionally biased region" description="Low complexity" evidence="1">
    <location>
        <begin position="936"/>
        <end position="977"/>
    </location>
</feature>
<feature type="compositionally biased region" description="Polar residues" evidence="1">
    <location>
        <begin position="666"/>
        <end position="677"/>
    </location>
</feature>